<proteinExistence type="inferred from homology"/>
<dbReference type="InterPro" id="IPR023442">
    <property type="entry name" value="Ribosomal_eL24_CS"/>
</dbReference>
<evidence type="ECO:0000259" key="9">
    <source>
        <dbReference type="PROSITE" id="PS50199"/>
    </source>
</evidence>
<dbReference type="Proteomes" id="UP000006591">
    <property type="component" value="Chromosome 1"/>
</dbReference>
<dbReference type="CDD" id="cd00472">
    <property type="entry name" value="Ribosomal_L24e_L24"/>
    <property type="match status" value="1"/>
</dbReference>
<dbReference type="GO" id="GO:0005737">
    <property type="term" value="C:cytoplasm"/>
    <property type="evidence" value="ECO:0007669"/>
    <property type="project" value="TreeGrafter"/>
</dbReference>
<evidence type="ECO:0000313" key="10">
    <source>
        <dbReference type="EnsemblPlants" id="ONIVA01G39950.1"/>
    </source>
</evidence>
<dbReference type="PROSITE" id="PS50199">
    <property type="entry name" value="ZF_RANBP2_2"/>
    <property type="match status" value="2"/>
</dbReference>
<feature type="compositionally biased region" description="Low complexity" evidence="8">
    <location>
        <begin position="735"/>
        <end position="754"/>
    </location>
</feature>
<dbReference type="GO" id="GO:0005840">
    <property type="term" value="C:ribosome"/>
    <property type="evidence" value="ECO:0007669"/>
    <property type="project" value="UniProtKB-KW"/>
</dbReference>
<feature type="compositionally biased region" description="Polar residues" evidence="8">
    <location>
        <begin position="434"/>
        <end position="461"/>
    </location>
</feature>
<dbReference type="PANTHER" id="PTHR23111">
    <property type="entry name" value="ZINC FINGER PROTEIN"/>
    <property type="match status" value="1"/>
</dbReference>
<reference evidence="10" key="2">
    <citation type="submission" date="2018-04" db="EMBL/GenBank/DDBJ databases">
        <title>OnivRS2 (Oryza nivara Reference Sequence Version 2).</title>
        <authorList>
            <person name="Zhang J."/>
            <person name="Kudrna D."/>
            <person name="Lee S."/>
            <person name="Talag J."/>
            <person name="Rajasekar S."/>
            <person name="Welchert J."/>
            <person name="Hsing Y.-I."/>
            <person name="Wing R.A."/>
        </authorList>
    </citation>
    <scope>NUCLEOTIDE SEQUENCE [LARGE SCALE GENOMIC DNA]</scope>
</reference>
<evidence type="ECO:0000256" key="7">
    <source>
        <dbReference type="PROSITE-ProRule" id="PRU00322"/>
    </source>
</evidence>
<dbReference type="eggNOG" id="KOG1722">
    <property type="taxonomic scope" value="Eukaryota"/>
</dbReference>
<evidence type="ECO:0000256" key="4">
    <source>
        <dbReference type="ARBA" id="ARBA00022833"/>
    </source>
</evidence>
<evidence type="ECO:0000256" key="5">
    <source>
        <dbReference type="ARBA" id="ARBA00022980"/>
    </source>
</evidence>
<evidence type="ECO:0000256" key="8">
    <source>
        <dbReference type="SAM" id="MobiDB-lite"/>
    </source>
</evidence>
<feature type="compositionally biased region" description="Basic and acidic residues" evidence="8">
    <location>
        <begin position="1126"/>
        <end position="1144"/>
    </location>
</feature>
<dbReference type="STRING" id="4536.A0A0E0FUV8"/>
<feature type="region of interest" description="Disordered" evidence="8">
    <location>
        <begin position="433"/>
        <end position="519"/>
    </location>
</feature>
<dbReference type="Gene3D" id="6.10.250.1270">
    <property type="match status" value="1"/>
</dbReference>
<reference evidence="10" key="1">
    <citation type="submission" date="2015-04" db="UniProtKB">
        <authorList>
            <consortium name="EnsemblPlants"/>
        </authorList>
    </citation>
    <scope>IDENTIFICATION</scope>
    <source>
        <strain evidence="10">SL10</strain>
    </source>
</reference>
<dbReference type="InterPro" id="IPR011017">
    <property type="entry name" value="TRASH_dom"/>
</dbReference>
<feature type="compositionally biased region" description="Polar residues" evidence="8">
    <location>
        <begin position="479"/>
        <end position="506"/>
    </location>
</feature>
<feature type="compositionally biased region" description="Polar residues" evidence="8">
    <location>
        <begin position="628"/>
        <end position="649"/>
    </location>
</feature>
<dbReference type="Gene3D" id="4.10.1060.10">
    <property type="entry name" value="Zinc finger, RanBP2-type"/>
    <property type="match status" value="2"/>
</dbReference>
<evidence type="ECO:0000256" key="2">
    <source>
        <dbReference type="ARBA" id="ARBA00022723"/>
    </source>
</evidence>
<dbReference type="Pfam" id="PF00641">
    <property type="entry name" value="Zn_ribbon_RanBP"/>
    <property type="match status" value="2"/>
</dbReference>
<dbReference type="GO" id="GO:0003729">
    <property type="term" value="F:mRNA binding"/>
    <property type="evidence" value="ECO:0007669"/>
    <property type="project" value="TreeGrafter"/>
</dbReference>
<accession>A0A0E0FUV8</accession>
<dbReference type="GO" id="GO:1990904">
    <property type="term" value="C:ribonucleoprotein complex"/>
    <property type="evidence" value="ECO:0007669"/>
    <property type="project" value="UniProtKB-KW"/>
</dbReference>
<feature type="compositionally biased region" description="Polar residues" evidence="8">
    <location>
        <begin position="677"/>
        <end position="687"/>
    </location>
</feature>
<evidence type="ECO:0000256" key="6">
    <source>
        <dbReference type="ARBA" id="ARBA00023274"/>
    </source>
</evidence>
<keyword evidence="3 7" id="KW-0863">Zinc-finger</keyword>
<dbReference type="Gramene" id="ONIVA01G39950.1">
    <property type="protein sequence ID" value="ONIVA01G39950.1"/>
    <property type="gene ID" value="ONIVA01G39950"/>
</dbReference>
<dbReference type="InterPro" id="IPR000988">
    <property type="entry name" value="Ribosomal_eL24-rel_N"/>
</dbReference>
<dbReference type="PANTHER" id="PTHR23111:SF30">
    <property type="entry name" value="ZINC FINGER PROTEIN VAR3, CHLOROPLASTIC"/>
    <property type="match status" value="1"/>
</dbReference>
<feature type="region of interest" description="Disordered" evidence="8">
    <location>
        <begin position="1126"/>
        <end position="1171"/>
    </location>
</feature>
<keyword evidence="4" id="KW-0862">Zinc</keyword>
<dbReference type="GO" id="GO:0008270">
    <property type="term" value="F:zinc ion binding"/>
    <property type="evidence" value="ECO:0007669"/>
    <property type="project" value="UniProtKB-KW"/>
</dbReference>
<keyword evidence="11" id="KW-1185">Reference proteome</keyword>
<feature type="domain" description="RanBP2-type" evidence="9">
    <location>
        <begin position="285"/>
        <end position="314"/>
    </location>
</feature>
<comment type="similarity">
    <text evidence="1">Belongs to the eukaryotic ribosomal protein eL24 family.</text>
</comment>
<feature type="compositionally biased region" description="Polar residues" evidence="8">
    <location>
        <begin position="832"/>
        <end position="849"/>
    </location>
</feature>
<dbReference type="Gene3D" id="2.30.170.20">
    <property type="entry name" value="Ribosomal protein L24e"/>
    <property type="match status" value="1"/>
</dbReference>
<feature type="compositionally biased region" description="Basic and acidic residues" evidence="8">
    <location>
        <begin position="507"/>
        <end position="519"/>
    </location>
</feature>
<protein>
    <recommendedName>
        <fullName evidence="9">RanBP2-type domain-containing protein</fullName>
    </recommendedName>
</protein>
<dbReference type="SMART" id="SM00547">
    <property type="entry name" value="ZnF_RBZ"/>
    <property type="match status" value="2"/>
</dbReference>
<dbReference type="SUPFAM" id="SSF57716">
    <property type="entry name" value="Glucocorticoid receptor-like (DNA-binding domain)"/>
    <property type="match status" value="1"/>
</dbReference>
<feature type="compositionally biased region" description="Polar residues" evidence="8">
    <location>
        <begin position="661"/>
        <end position="670"/>
    </location>
</feature>
<evidence type="ECO:0000313" key="11">
    <source>
        <dbReference type="Proteomes" id="UP000006591"/>
    </source>
</evidence>
<dbReference type="PROSITE" id="PS01073">
    <property type="entry name" value="RIBOSOMAL_L24E"/>
    <property type="match status" value="1"/>
</dbReference>
<dbReference type="PROSITE" id="PS01358">
    <property type="entry name" value="ZF_RANBP2_1"/>
    <property type="match status" value="2"/>
</dbReference>
<dbReference type="SMART" id="SM00746">
    <property type="entry name" value="TRASH"/>
    <property type="match status" value="1"/>
</dbReference>
<dbReference type="Pfam" id="PF01246">
    <property type="entry name" value="Ribosomal_L24e"/>
    <property type="match status" value="1"/>
</dbReference>
<feature type="domain" description="RanBP2-type" evidence="9">
    <location>
        <begin position="252"/>
        <end position="281"/>
    </location>
</feature>
<dbReference type="EnsemblPlants" id="ONIVA01G39950.1">
    <property type="protein sequence ID" value="ONIVA01G39950.1"/>
    <property type="gene ID" value="ONIVA01G39950"/>
</dbReference>
<name>A0A0E0FUV8_ORYNI</name>
<evidence type="ECO:0000256" key="1">
    <source>
        <dbReference type="ARBA" id="ARBA00005647"/>
    </source>
</evidence>
<feature type="compositionally biased region" description="Low complexity" evidence="8">
    <location>
        <begin position="650"/>
        <end position="660"/>
    </location>
</feature>
<dbReference type="AlphaFoldDB" id="A0A0E0FUV8"/>
<dbReference type="GO" id="GO:0003735">
    <property type="term" value="F:structural constituent of ribosome"/>
    <property type="evidence" value="ECO:0007669"/>
    <property type="project" value="UniProtKB-ARBA"/>
</dbReference>
<feature type="compositionally biased region" description="Polar residues" evidence="8">
    <location>
        <begin position="719"/>
        <end position="730"/>
    </location>
</feature>
<dbReference type="InterPro" id="IPR038630">
    <property type="entry name" value="L24e/L24_sf"/>
</dbReference>
<dbReference type="SUPFAM" id="SSF90209">
    <property type="entry name" value="Ran binding protein zinc finger-like"/>
    <property type="match status" value="1"/>
</dbReference>
<keyword evidence="6" id="KW-0687">Ribonucleoprotein</keyword>
<feature type="region of interest" description="Disordered" evidence="8">
    <location>
        <begin position="602"/>
        <end position="765"/>
    </location>
</feature>
<feature type="region of interest" description="Disordered" evidence="8">
    <location>
        <begin position="789"/>
        <end position="873"/>
    </location>
</feature>
<dbReference type="FunFam" id="2.30.170.20:FF:000003">
    <property type="entry name" value="60S ribosomal protein L24"/>
    <property type="match status" value="1"/>
</dbReference>
<dbReference type="InterPro" id="IPR001876">
    <property type="entry name" value="Znf_RanBP2"/>
</dbReference>
<keyword evidence="5" id="KW-0689">Ribosomal protein</keyword>
<feature type="compositionally biased region" description="Basic and acidic residues" evidence="8">
    <location>
        <begin position="864"/>
        <end position="873"/>
    </location>
</feature>
<dbReference type="InterPro" id="IPR036443">
    <property type="entry name" value="Znf_RanBP2_sf"/>
</dbReference>
<dbReference type="OMA" id="ESITYQH"/>
<feature type="compositionally biased region" description="Polar residues" evidence="8">
    <location>
        <begin position="695"/>
        <end position="711"/>
    </location>
</feature>
<dbReference type="HOGENOM" id="CLU_007852_0_0_1"/>
<organism evidence="10">
    <name type="scientific">Oryza nivara</name>
    <name type="common">Indian wild rice</name>
    <name type="synonym">Oryza sativa f. spontanea</name>
    <dbReference type="NCBI Taxonomy" id="4536"/>
    <lineage>
        <taxon>Eukaryota</taxon>
        <taxon>Viridiplantae</taxon>
        <taxon>Streptophyta</taxon>
        <taxon>Embryophyta</taxon>
        <taxon>Tracheophyta</taxon>
        <taxon>Spermatophyta</taxon>
        <taxon>Magnoliopsida</taxon>
        <taxon>Liliopsida</taxon>
        <taxon>Poales</taxon>
        <taxon>Poaceae</taxon>
        <taxon>BOP clade</taxon>
        <taxon>Oryzoideae</taxon>
        <taxon>Oryzeae</taxon>
        <taxon>Oryzinae</taxon>
        <taxon>Oryza</taxon>
    </lineage>
</organism>
<evidence type="ECO:0000256" key="3">
    <source>
        <dbReference type="ARBA" id="ARBA00022771"/>
    </source>
</evidence>
<dbReference type="eggNOG" id="KOG4198">
    <property type="taxonomic scope" value="Eukaryota"/>
</dbReference>
<feature type="compositionally biased region" description="Low complexity" evidence="8">
    <location>
        <begin position="789"/>
        <end position="824"/>
    </location>
</feature>
<sequence>MGGASKLLSSLLLTSSPLRLRPSAGAFALFLSPPASRRHLLLSSPAPLRTLSTASASAAAGGASSDSYSSGSCHSPFPEWSRLVDRLSAAGYGARAPSPADELDLDPECGLSSDAEAAVSSFLAFARDRPDLLRSLPRKDVEVLVANAAPALFKDGEASELRLRQYLAGEGSDVTQSERAETIDIVRYLLSYAYGSPVSYLKDKELTDSAVRNILAEFVSFSGFPQTSSYAESTARQNTLGSRPPGQNIEMKRGDWICTRCSFMNFARNARCLECNEHRPKKMLTGGEWECPQCVYYNYGRNMSCLRCSCKRPGTIPPNPAGAGLDGVAQFLNTSIVGKSEIERKLAENDQKAERWLNKVSQLDDSADLSSLAADEDFPEIMPMRKGVNKFVVSTRKTPLERRLANAQYSSNNSPQDGSSDSKISKTLDRILGRSTSTSVQNNQSGDGDVNTSSNKTTSNLGGIDPVPFVPLSADQFAKPQNSFGDGQSDTQISTEADSMAKSQMDSMERRDDKRSFDTTEEWSKKVAELSNVKDFPSAISDQDFPEIMPMRKGENRFVISKKKDRSLTSPQYKRRSVLEHADNSNFIPFVPFPPDYFAKKNKPVENSSDAGIVPEGPPSAEKLPETKYSSGNLGNFQNSSQVMGSQAANNMNNENRNGNYPHQNLSTSGYGYGESITYQHQPQSQGMVGRSGGASETGTRNANNNQGSFSESRDRSTYNRGSHSAQSPYKSGYGNNNNAWSSNNNGSNNAWSSTRDYDNGGRSDNNPYYNSSTWSSNSTYSNNAAWSSNSSYNSNGAQSSNSSYNSNSAWSNNSNNSWSGSYSDNGGTGSGSSASRPNQTAGYSSYGESANRGYTGKSLEGSAVKDPDPLDMSEEAKAERWFRRAAQIKDISELANIPDEDFPEIMPMRKGVNRFVVSKRKTPLERRLTSPQYRRNLPIPASMKFVKKNERRKKKKTPEPTQHLVTMLAEVVWWPNLIAVQDGHGCTVCICDFFVSLLLVVTQQSISLWLEGTELCRFSGQKIYPGKGIRFIRADSQVFLFANSKCKRYFHNRLKPAKLTWTAMYRKQHKKDIHAEAVKKRRRTTKKPYSRSIVGATLEVIQKKRSEKPEVRDAAREAALREIKERIKKTKDEKKAKKAEVAKSQKTQSKGGATQRGAKGPKIGGGGGKR</sequence>
<keyword evidence="2" id="KW-0479">Metal-binding</keyword>